<dbReference type="InterPro" id="IPR024227">
    <property type="entry name" value="DUF3795"/>
</dbReference>
<keyword evidence="2" id="KW-1185">Reference proteome</keyword>
<proteinExistence type="predicted"/>
<organism evidence="1 2">
    <name type="scientific">Methanolobus tindarius DSM 2278</name>
    <dbReference type="NCBI Taxonomy" id="1090322"/>
    <lineage>
        <taxon>Archaea</taxon>
        <taxon>Methanobacteriati</taxon>
        <taxon>Methanobacteriota</taxon>
        <taxon>Stenosarchaea group</taxon>
        <taxon>Methanomicrobia</taxon>
        <taxon>Methanosarcinales</taxon>
        <taxon>Methanosarcinaceae</taxon>
        <taxon>Methanolobus</taxon>
    </lineage>
</organism>
<sequence>MRRIASFKSLFYTFFVVNSIFIGKISDIMFESRCGVLCDSCERKEQVSCTGCLTMEKTFWGGECGVKTCCEAKELGHCGECEIFPCEMLSNMGKEQGFDPLIKIEQCRIWANEEEI</sequence>
<comment type="caution">
    <text evidence="1">The sequence shown here is derived from an EMBL/GenBank/DDBJ whole genome shotgun (WGS) entry which is preliminary data.</text>
</comment>
<name>W9DS74_METTI</name>
<evidence type="ECO:0000313" key="2">
    <source>
        <dbReference type="Proteomes" id="UP000019483"/>
    </source>
</evidence>
<dbReference type="EMBL" id="AZAJ01000001">
    <property type="protein sequence ID" value="ETA68475.1"/>
    <property type="molecule type" value="Genomic_DNA"/>
</dbReference>
<reference evidence="1 2" key="1">
    <citation type="submission" date="2013-08" db="EMBL/GenBank/DDBJ databases">
        <authorList>
            <consortium name="DOE Joint Genome Institute"/>
            <person name="Eisen J."/>
            <person name="Huntemann M."/>
            <person name="Han J."/>
            <person name="Chen A."/>
            <person name="Kyrpides N."/>
            <person name="Mavromatis K."/>
            <person name="Markowitz V."/>
            <person name="Palaniappan K."/>
            <person name="Ivanova N."/>
            <person name="Schaumberg A."/>
            <person name="Pati A."/>
            <person name="Liolios K."/>
            <person name="Nordberg H.P."/>
            <person name="Cantor M.N."/>
            <person name="Hua S.X."/>
            <person name="Woyke T."/>
        </authorList>
    </citation>
    <scope>NUCLEOTIDE SEQUENCE [LARGE SCALE GENOMIC DNA]</scope>
    <source>
        <strain evidence="1 2">DSM 2278</strain>
    </source>
</reference>
<dbReference type="STRING" id="1090322.MettiDRAFT_1946"/>
<dbReference type="Pfam" id="PF12675">
    <property type="entry name" value="DUF3795"/>
    <property type="match status" value="1"/>
</dbReference>
<dbReference type="Proteomes" id="UP000019483">
    <property type="component" value="Unassembled WGS sequence"/>
</dbReference>
<protein>
    <recommendedName>
        <fullName evidence="3">DUF3795 domain-containing protein</fullName>
    </recommendedName>
</protein>
<dbReference type="AlphaFoldDB" id="W9DS74"/>
<evidence type="ECO:0000313" key="1">
    <source>
        <dbReference type="EMBL" id="ETA68475.1"/>
    </source>
</evidence>
<evidence type="ECO:0008006" key="3">
    <source>
        <dbReference type="Google" id="ProtNLM"/>
    </source>
</evidence>
<accession>W9DS74</accession>
<gene>
    <name evidence="1" type="ORF">MettiDRAFT_1946</name>
</gene>